<reference evidence="2 3" key="1">
    <citation type="submission" date="2011-04" db="EMBL/GenBank/DDBJ databases">
        <authorList>
            <person name="Muzny D."/>
            <person name="Qin X."/>
            <person name="Deng J."/>
            <person name="Jiang H."/>
            <person name="Liu Y."/>
            <person name="Qu J."/>
            <person name="Song X.-Z."/>
            <person name="Zhang L."/>
            <person name="Thornton R."/>
            <person name="Coyle M."/>
            <person name="Francisco L."/>
            <person name="Jackson L."/>
            <person name="Javaid M."/>
            <person name="Korchina V."/>
            <person name="Kovar C."/>
            <person name="Mata R."/>
            <person name="Mathew T."/>
            <person name="Ngo R."/>
            <person name="Nguyen L."/>
            <person name="Nguyen N."/>
            <person name="Okwuonu G."/>
            <person name="Ongeri F."/>
            <person name="Pham C."/>
            <person name="Simmons D."/>
            <person name="Wilczek-Boney K."/>
            <person name="Hale W."/>
            <person name="Jakkamsetti A."/>
            <person name="Pham P."/>
            <person name="Ruth R."/>
            <person name="San Lucas F."/>
            <person name="Warren J."/>
            <person name="Zhang J."/>
            <person name="Zhao Z."/>
            <person name="Zhou C."/>
            <person name="Zhu D."/>
            <person name="Lee S."/>
            <person name="Bess C."/>
            <person name="Blankenburg K."/>
            <person name="Forbes L."/>
            <person name="Fu Q."/>
            <person name="Gubbala S."/>
            <person name="Hirani K."/>
            <person name="Jayaseelan J.C."/>
            <person name="Lara F."/>
            <person name="Munidasa M."/>
            <person name="Palculict T."/>
            <person name="Patil S."/>
            <person name="Pu L.-L."/>
            <person name="Saada N."/>
            <person name="Tang L."/>
            <person name="Weissenberger G."/>
            <person name="Zhu Y."/>
            <person name="Hemphill L."/>
            <person name="Shang Y."/>
            <person name="Youmans B."/>
            <person name="Ayvaz T."/>
            <person name="Ross M."/>
            <person name="Santibanez J."/>
            <person name="Aqrawi P."/>
            <person name="Gross S."/>
            <person name="Joshi V."/>
            <person name="Fowler G."/>
            <person name="Nazareth L."/>
            <person name="Reid J."/>
            <person name="Worley K."/>
            <person name="Petrosino J."/>
            <person name="Highlander S."/>
            <person name="Gibbs R."/>
        </authorList>
    </citation>
    <scope>NUCLEOTIDE SEQUENCE [LARGE SCALE GENOMIC DNA]</scope>
    <source>
        <strain evidence="2 3">2681</strain>
    </source>
</reference>
<dbReference type="AlphaFoldDB" id="F9DXK4"/>
<feature type="transmembrane region" description="Helical" evidence="1">
    <location>
        <begin position="12"/>
        <end position="32"/>
    </location>
</feature>
<protein>
    <submittedName>
        <fullName evidence="2">Uncharacterized protein</fullName>
    </submittedName>
</protein>
<evidence type="ECO:0000256" key="1">
    <source>
        <dbReference type="SAM" id="Phobius"/>
    </source>
</evidence>
<gene>
    <name evidence="2" type="ORF">HMPREF9372_3535</name>
</gene>
<dbReference type="Proteomes" id="UP000005316">
    <property type="component" value="Unassembled WGS sequence"/>
</dbReference>
<name>F9DXK4_9BACL</name>
<proteinExistence type="predicted"/>
<dbReference type="EMBL" id="AFPZ01000111">
    <property type="protein sequence ID" value="EGQ20512.1"/>
    <property type="molecule type" value="Genomic_DNA"/>
</dbReference>
<sequence>RYMEVDAILPKIIADIIAVILKINLSLLLLFCRKNIIMGKEMLAITNKIFKRSLLLYV</sequence>
<organism evidence="2 3">
    <name type="scientific">Sporosarcina newyorkensis 2681</name>
    <dbReference type="NCBI Taxonomy" id="1027292"/>
    <lineage>
        <taxon>Bacteria</taxon>
        <taxon>Bacillati</taxon>
        <taxon>Bacillota</taxon>
        <taxon>Bacilli</taxon>
        <taxon>Bacillales</taxon>
        <taxon>Caryophanaceae</taxon>
        <taxon>Sporosarcina</taxon>
    </lineage>
</organism>
<keyword evidence="1" id="KW-1133">Transmembrane helix</keyword>
<dbReference type="HOGENOM" id="CLU_2983941_0_0_9"/>
<keyword evidence="1" id="KW-0472">Membrane</keyword>
<comment type="caution">
    <text evidence="2">The sequence shown here is derived from an EMBL/GenBank/DDBJ whole genome shotgun (WGS) entry which is preliminary data.</text>
</comment>
<accession>F9DXK4</accession>
<feature type="non-terminal residue" evidence="2">
    <location>
        <position position="1"/>
    </location>
</feature>
<evidence type="ECO:0000313" key="3">
    <source>
        <dbReference type="Proteomes" id="UP000005316"/>
    </source>
</evidence>
<evidence type="ECO:0000313" key="2">
    <source>
        <dbReference type="EMBL" id="EGQ20512.1"/>
    </source>
</evidence>
<keyword evidence="1" id="KW-0812">Transmembrane</keyword>